<evidence type="ECO:0000256" key="10">
    <source>
        <dbReference type="ARBA" id="ARBA00047899"/>
    </source>
</evidence>
<keyword evidence="6 12" id="KW-0547">Nucleotide-binding</keyword>
<dbReference type="WBParaSite" id="SBAD_0000135501-mRNA-1">
    <property type="protein sequence ID" value="SBAD_0000135501-mRNA-1"/>
    <property type="gene ID" value="SBAD_0000135501"/>
</dbReference>
<dbReference type="GO" id="GO:0005524">
    <property type="term" value="F:ATP binding"/>
    <property type="evidence" value="ECO:0007669"/>
    <property type="project" value="UniProtKB-UniRule"/>
</dbReference>
<evidence type="ECO:0000256" key="13">
    <source>
        <dbReference type="RuleBase" id="RU000304"/>
    </source>
</evidence>
<dbReference type="InterPro" id="IPR000719">
    <property type="entry name" value="Prot_kinase_dom"/>
</dbReference>
<dbReference type="PROSITE" id="PS50011">
    <property type="entry name" value="PROTEIN_KINASE_DOM"/>
    <property type="match status" value="1"/>
</dbReference>
<dbReference type="PANTHER" id="PTHR22984">
    <property type="entry name" value="SERINE/THREONINE-PROTEIN KINASE PIM"/>
    <property type="match status" value="1"/>
</dbReference>
<gene>
    <name evidence="15" type="ORF">SBAD_LOCUS1298</name>
</gene>
<evidence type="ECO:0000256" key="3">
    <source>
        <dbReference type="ARBA" id="ARBA00016885"/>
    </source>
</evidence>
<evidence type="ECO:0000256" key="8">
    <source>
        <dbReference type="ARBA" id="ARBA00022840"/>
    </source>
</evidence>
<dbReference type="Gene3D" id="3.30.200.20">
    <property type="entry name" value="Phosphorylase Kinase, domain 1"/>
    <property type="match status" value="1"/>
</dbReference>
<dbReference type="CDD" id="cd14005">
    <property type="entry name" value="STKc_PIM"/>
    <property type="match status" value="1"/>
</dbReference>
<dbReference type="PANTHER" id="PTHR22984:SF25">
    <property type="entry name" value="PROTEIN KINASE DOMAIN-CONTAINING PROTEIN"/>
    <property type="match status" value="1"/>
</dbReference>
<dbReference type="AlphaFoldDB" id="A0A183ICF4"/>
<dbReference type="GO" id="GO:0004674">
    <property type="term" value="F:protein serine/threonine kinase activity"/>
    <property type="evidence" value="ECO:0007669"/>
    <property type="project" value="UniProtKB-KW"/>
</dbReference>
<evidence type="ECO:0000313" key="15">
    <source>
        <dbReference type="EMBL" id="VDO93887.1"/>
    </source>
</evidence>
<dbReference type="EMBL" id="UZAM01006779">
    <property type="protein sequence ID" value="VDO93887.1"/>
    <property type="molecule type" value="Genomic_DNA"/>
</dbReference>
<dbReference type="InterPro" id="IPR051138">
    <property type="entry name" value="PIM_Ser/Thr_kinase"/>
</dbReference>
<dbReference type="EC" id="2.7.11.1" evidence="2"/>
<dbReference type="SUPFAM" id="SSF56112">
    <property type="entry name" value="Protein kinase-like (PK-like)"/>
    <property type="match status" value="1"/>
</dbReference>
<protein>
    <recommendedName>
        <fullName evidence="3">Serine/threonine-protein kinase 1</fullName>
        <ecNumber evidence="2">2.7.11.1</ecNumber>
    </recommendedName>
</protein>
<evidence type="ECO:0000256" key="6">
    <source>
        <dbReference type="ARBA" id="ARBA00022741"/>
    </source>
</evidence>
<evidence type="ECO:0000313" key="17">
    <source>
        <dbReference type="WBParaSite" id="SBAD_0000135501-mRNA-1"/>
    </source>
</evidence>
<sequence length="373" mass="41472">MYKIGVELGRGGFGTVYAGVRMRDNLPVAIKYVSRDSVAAWGTLDGRKVPLEICLLFNIRHLLGVIKLIDWFERPDGFLIIMERPTPCTDLFDYISEKGALEERLARCFFKQVLETVVACASVGVLHRDIKDENLVVSVKTGQLKLIDFGSGAFLKESVYTDFEGTRVYSPPEWVTRSRYHGLSAAVWSLGILLYDMVCGDIPYHHKRFCLRVSLFIVVLHLACQDLIRRCLAFDPESRPTFKEITAHQWMRDSEVPYHHLLPCCKNFSSSLDVAVVDCGRDHSLLPSTSDACDTKCASSDSDTNYAVAGRVMNLHTDRTLSRQRCCFVKPHPFQSTTLSLAQVGVELGSACSSAYSSASSNCIGTGSACETL</sequence>
<dbReference type="InterPro" id="IPR017441">
    <property type="entry name" value="Protein_kinase_ATP_BS"/>
</dbReference>
<keyword evidence="4 13" id="KW-0723">Serine/threonine-protein kinase</keyword>
<evidence type="ECO:0000256" key="5">
    <source>
        <dbReference type="ARBA" id="ARBA00022679"/>
    </source>
</evidence>
<dbReference type="Pfam" id="PF00069">
    <property type="entry name" value="Pkinase"/>
    <property type="match status" value="1"/>
</dbReference>
<keyword evidence="5" id="KW-0808">Transferase</keyword>
<evidence type="ECO:0000256" key="11">
    <source>
        <dbReference type="ARBA" id="ARBA00048679"/>
    </source>
</evidence>
<keyword evidence="9" id="KW-1035">Host cytoplasm</keyword>
<evidence type="ECO:0000259" key="14">
    <source>
        <dbReference type="PROSITE" id="PS50011"/>
    </source>
</evidence>
<evidence type="ECO:0000256" key="1">
    <source>
        <dbReference type="ARBA" id="ARBA00004192"/>
    </source>
</evidence>
<comment type="subcellular location">
    <subcellularLocation>
        <location evidence="1">Host cytoplasm</location>
    </subcellularLocation>
</comment>
<comment type="similarity">
    <text evidence="13">Belongs to the protein kinase superfamily.</text>
</comment>
<dbReference type="SMART" id="SM00220">
    <property type="entry name" value="S_TKc"/>
    <property type="match status" value="1"/>
</dbReference>
<dbReference type="PROSITE" id="PS00108">
    <property type="entry name" value="PROTEIN_KINASE_ST"/>
    <property type="match status" value="1"/>
</dbReference>
<evidence type="ECO:0000256" key="9">
    <source>
        <dbReference type="ARBA" id="ARBA00023200"/>
    </source>
</evidence>
<evidence type="ECO:0000256" key="2">
    <source>
        <dbReference type="ARBA" id="ARBA00012513"/>
    </source>
</evidence>
<comment type="catalytic activity">
    <reaction evidence="11">
        <text>L-seryl-[protein] + ATP = O-phospho-L-seryl-[protein] + ADP + H(+)</text>
        <dbReference type="Rhea" id="RHEA:17989"/>
        <dbReference type="Rhea" id="RHEA-COMP:9863"/>
        <dbReference type="Rhea" id="RHEA-COMP:11604"/>
        <dbReference type="ChEBI" id="CHEBI:15378"/>
        <dbReference type="ChEBI" id="CHEBI:29999"/>
        <dbReference type="ChEBI" id="CHEBI:30616"/>
        <dbReference type="ChEBI" id="CHEBI:83421"/>
        <dbReference type="ChEBI" id="CHEBI:456216"/>
        <dbReference type="EC" id="2.7.11.1"/>
    </reaction>
</comment>
<dbReference type="Gene3D" id="1.10.510.10">
    <property type="entry name" value="Transferase(Phosphotransferase) domain 1"/>
    <property type="match status" value="1"/>
</dbReference>
<evidence type="ECO:0000256" key="12">
    <source>
        <dbReference type="PROSITE-ProRule" id="PRU10141"/>
    </source>
</evidence>
<keyword evidence="8 12" id="KW-0067">ATP-binding</keyword>
<dbReference type="InterPro" id="IPR008271">
    <property type="entry name" value="Ser/Thr_kinase_AS"/>
</dbReference>
<reference evidence="17" key="1">
    <citation type="submission" date="2016-06" db="UniProtKB">
        <authorList>
            <consortium name="WormBaseParasite"/>
        </authorList>
    </citation>
    <scope>IDENTIFICATION</scope>
</reference>
<organism evidence="17">
    <name type="scientific">Soboliphyme baturini</name>
    <dbReference type="NCBI Taxonomy" id="241478"/>
    <lineage>
        <taxon>Eukaryota</taxon>
        <taxon>Metazoa</taxon>
        <taxon>Ecdysozoa</taxon>
        <taxon>Nematoda</taxon>
        <taxon>Enoplea</taxon>
        <taxon>Dorylaimia</taxon>
        <taxon>Dioctophymatida</taxon>
        <taxon>Dioctophymatoidea</taxon>
        <taxon>Soboliphymatidae</taxon>
        <taxon>Soboliphyme</taxon>
    </lineage>
</organism>
<proteinExistence type="inferred from homology"/>
<dbReference type="GO" id="GO:0030430">
    <property type="term" value="C:host cell cytoplasm"/>
    <property type="evidence" value="ECO:0007669"/>
    <property type="project" value="UniProtKB-SubCell"/>
</dbReference>
<evidence type="ECO:0000256" key="4">
    <source>
        <dbReference type="ARBA" id="ARBA00022527"/>
    </source>
</evidence>
<evidence type="ECO:0000256" key="7">
    <source>
        <dbReference type="ARBA" id="ARBA00022777"/>
    </source>
</evidence>
<keyword evidence="16" id="KW-1185">Reference proteome</keyword>
<feature type="domain" description="Protein kinase" evidence="14">
    <location>
        <begin position="2"/>
        <end position="251"/>
    </location>
</feature>
<dbReference type="OrthoDB" id="10252171at2759"/>
<keyword evidence="7" id="KW-0418">Kinase</keyword>
<dbReference type="Proteomes" id="UP000270296">
    <property type="component" value="Unassembled WGS sequence"/>
</dbReference>
<comment type="catalytic activity">
    <reaction evidence="10">
        <text>L-threonyl-[protein] + ATP = O-phospho-L-threonyl-[protein] + ADP + H(+)</text>
        <dbReference type="Rhea" id="RHEA:46608"/>
        <dbReference type="Rhea" id="RHEA-COMP:11060"/>
        <dbReference type="Rhea" id="RHEA-COMP:11605"/>
        <dbReference type="ChEBI" id="CHEBI:15378"/>
        <dbReference type="ChEBI" id="CHEBI:30013"/>
        <dbReference type="ChEBI" id="CHEBI:30616"/>
        <dbReference type="ChEBI" id="CHEBI:61977"/>
        <dbReference type="ChEBI" id="CHEBI:456216"/>
        <dbReference type="EC" id="2.7.11.1"/>
    </reaction>
</comment>
<accession>A0A183ICF4</accession>
<dbReference type="InterPro" id="IPR011009">
    <property type="entry name" value="Kinase-like_dom_sf"/>
</dbReference>
<dbReference type="PROSITE" id="PS00107">
    <property type="entry name" value="PROTEIN_KINASE_ATP"/>
    <property type="match status" value="1"/>
</dbReference>
<name>A0A183ICF4_9BILA</name>
<feature type="binding site" evidence="12">
    <location>
        <position position="31"/>
    </location>
    <ligand>
        <name>ATP</name>
        <dbReference type="ChEBI" id="CHEBI:30616"/>
    </ligand>
</feature>
<reference evidence="15 16" key="2">
    <citation type="submission" date="2018-11" db="EMBL/GenBank/DDBJ databases">
        <authorList>
            <consortium name="Pathogen Informatics"/>
        </authorList>
    </citation>
    <scope>NUCLEOTIDE SEQUENCE [LARGE SCALE GENOMIC DNA]</scope>
</reference>
<evidence type="ECO:0000313" key="16">
    <source>
        <dbReference type="Proteomes" id="UP000270296"/>
    </source>
</evidence>
<dbReference type="GO" id="GO:0005737">
    <property type="term" value="C:cytoplasm"/>
    <property type="evidence" value="ECO:0007669"/>
    <property type="project" value="TreeGrafter"/>
</dbReference>